<dbReference type="SUPFAM" id="SSF57884">
    <property type="entry name" value="Ada DNA repair protein, N-terminal domain (N-Ada 10)"/>
    <property type="match status" value="1"/>
</dbReference>
<keyword evidence="14" id="KW-1185">Reference proteome</keyword>
<keyword evidence="6" id="KW-0227">DNA damage</keyword>
<dbReference type="GO" id="GO:0003677">
    <property type="term" value="F:DNA binding"/>
    <property type="evidence" value="ECO:0007669"/>
    <property type="project" value="InterPro"/>
</dbReference>
<feature type="domain" description="Ada DNA repair metal-binding" evidence="12">
    <location>
        <begin position="228"/>
        <end position="279"/>
    </location>
</feature>
<dbReference type="NCBIfam" id="TIGR00589">
    <property type="entry name" value="ogt"/>
    <property type="match status" value="1"/>
</dbReference>
<feature type="compositionally biased region" description="Basic and acidic residues" evidence="10">
    <location>
        <begin position="60"/>
        <end position="74"/>
    </location>
</feature>
<dbReference type="RefSeq" id="WP_185088063.1">
    <property type="nucleotide sequence ID" value="NZ_JACHJB010000003.1"/>
</dbReference>
<keyword evidence="5 13" id="KW-0808">Transferase</keyword>
<dbReference type="Gene3D" id="1.10.10.10">
    <property type="entry name" value="Winged helix-like DNA-binding domain superfamily/Winged helix DNA-binding domain"/>
    <property type="match status" value="1"/>
</dbReference>
<gene>
    <name evidence="13" type="ORF">FHU36_006806</name>
</gene>
<accession>A0A7X0CBE9</accession>
<dbReference type="Pfam" id="PF01035">
    <property type="entry name" value="DNA_binding_1"/>
    <property type="match status" value="1"/>
</dbReference>
<name>A0A7X0CBE9_9ACTN</name>
<protein>
    <recommendedName>
        <fullName evidence="3">methylated-DNA--[protein]-cysteine S-methyltransferase</fullName>
        <ecNumber evidence="3">2.1.1.63</ecNumber>
    </recommendedName>
</protein>
<comment type="catalytic activity">
    <reaction evidence="9">
        <text>a 6-O-methyl-2'-deoxyguanosine in DNA + L-cysteinyl-[protein] = S-methyl-L-cysteinyl-[protein] + a 2'-deoxyguanosine in DNA</text>
        <dbReference type="Rhea" id="RHEA:24000"/>
        <dbReference type="Rhea" id="RHEA-COMP:10131"/>
        <dbReference type="Rhea" id="RHEA-COMP:10132"/>
        <dbReference type="Rhea" id="RHEA-COMP:11367"/>
        <dbReference type="Rhea" id="RHEA-COMP:11368"/>
        <dbReference type="ChEBI" id="CHEBI:29950"/>
        <dbReference type="ChEBI" id="CHEBI:82612"/>
        <dbReference type="ChEBI" id="CHEBI:85445"/>
        <dbReference type="ChEBI" id="CHEBI:85448"/>
        <dbReference type="EC" id="2.1.1.63"/>
    </reaction>
</comment>
<evidence type="ECO:0000256" key="6">
    <source>
        <dbReference type="ARBA" id="ARBA00022763"/>
    </source>
</evidence>
<feature type="region of interest" description="Disordered" evidence="10">
    <location>
        <begin position="52"/>
        <end position="89"/>
    </location>
</feature>
<dbReference type="InterPro" id="IPR014048">
    <property type="entry name" value="MethylDNA_cys_MeTrfase_DNA-bd"/>
</dbReference>
<evidence type="ECO:0000313" key="14">
    <source>
        <dbReference type="Proteomes" id="UP000583800"/>
    </source>
</evidence>
<comment type="similarity">
    <text evidence="2">Belongs to the MGMT family.</text>
</comment>
<dbReference type="GO" id="GO:0008270">
    <property type="term" value="F:zinc ion binding"/>
    <property type="evidence" value="ECO:0007669"/>
    <property type="project" value="InterPro"/>
</dbReference>
<evidence type="ECO:0000256" key="7">
    <source>
        <dbReference type="ARBA" id="ARBA00023159"/>
    </source>
</evidence>
<sequence length="284" mass="29932">MSPDPLLAGLAALATDAPDGLLDRIAARWVRAAGPLGEVLVAFTDQGIAYVREDDDAGPDGDRGMDGGEPDVARGIDGGEPGGPREGGAVSRSFAAAFRRRFGRPLLPATRPPAGLLPALRTGRLSGLSLDLRGTTDFQREVLLAVRGIPRGEVRPYAWVAAQVGRPGAVRAVGSALAGNPVPLLVPCHRVTRSDGVAGEYVFGAAAKERLLLAEGVDLDRLRRLARERVFYLASDTTGVVCLPACHNARRITPAHRHGFRTLAEARSAGYRPCRTCRPTGLAA</sequence>
<dbReference type="GO" id="GO:0006281">
    <property type="term" value="P:DNA repair"/>
    <property type="evidence" value="ECO:0007669"/>
    <property type="project" value="UniProtKB-KW"/>
</dbReference>
<dbReference type="FunFam" id="1.10.10.10:FF:000214">
    <property type="entry name" value="Methylated-DNA--protein-cysteine methyltransferase"/>
    <property type="match status" value="1"/>
</dbReference>
<dbReference type="Pfam" id="PF02805">
    <property type="entry name" value="Ada_Zn_binding"/>
    <property type="match status" value="1"/>
</dbReference>
<evidence type="ECO:0000259" key="11">
    <source>
        <dbReference type="Pfam" id="PF01035"/>
    </source>
</evidence>
<dbReference type="InterPro" id="IPR035451">
    <property type="entry name" value="Ada-like_dom_sf"/>
</dbReference>
<evidence type="ECO:0000256" key="2">
    <source>
        <dbReference type="ARBA" id="ARBA00008711"/>
    </source>
</evidence>
<dbReference type="AlphaFoldDB" id="A0A7X0CBE9"/>
<feature type="domain" description="Methylated-DNA-[protein]-cysteine S-methyltransferase DNA binding" evidence="11">
    <location>
        <begin position="137"/>
        <end position="217"/>
    </location>
</feature>
<keyword evidence="7" id="KW-0010">Activator</keyword>
<dbReference type="Gene3D" id="3.40.10.10">
    <property type="entry name" value="DNA Methylphosphotriester Repair Domain"/>
    <property type="match status" value="1"/>
</dbReference>
<dbReference type="SUPFAM" id="SSF46767">
    <property type="entry name" value="Methylated DNA-protein cysteine methyltransferase, C-terminal domain"/>
    <property type="match status" value="1"/>
</dbReference>
<dbReference type="EC" id="2.1.1.63" evidence="3"/>
<reference evidence="13 14" key="1">
    <citation type="submission" date="2020-08" db="EMBL/GenBank/DDBJ databases">
        <title>Sequencing the genomes of 1000 actinobacteria strains.</title>
        <authorList>
            <person name="Klenk H.-P."/>
        </authorList>
    </citation>
    <scope>NUCLEOTIDE SEQUENCE [LARGE SCALE GENOMIC DNA]</scope>
    <source>
        <strain evidence="13 14">DSM 45913</strain>
    </source>
</reference>
<proteinExistence type="inferred from homology"/>
<evidence type="ECO:0000256" key="5">
    <source>
        <dbReference type="ARBA" id="ARBA00022679"/>
    </source>
</evidence>
<evidence type="ECO:0000256" key="3">
    <source>
        <dbReference type="ARBA" id="ARBA00011918"/>
    </source>
</evidence>
<dbReference type="InterPro" id="IPR004026">
    <property type="entry name" value="Ada_DNA_repair_Zn-bd"/>
</dbReference>
<evidence type="ECO:0000313" key="13">
    <source>
        <dbReference type="EMBL" id="MBB6350234.1"/>
    </source>
</evidence>
<evidence type="ECO:0000256" key="1">
    <source>
        <dbReference type="ARBA" id="ARBA00001286"/>
    </source>
</evidence>
<evidence type="ECO:0000256" key="9">
    <source>
        <dbReference type="ARBA" id="ARBA00049348"/>
    </source>
</evidence>
<evidence type="ECO:0000256" key="4">
    <source>
        <dbReference type="ARBA" id="ARBA00022603"/>
    </source>
</evidence>
<dbReference type="InterPro" id="IPR036388">
    <property type="entry name" value="WH-like_DNA-bd_sf"/>
</dbReference>
<feature type="compositionally biased region" description="Gly residues" evidence="10">
    <location>
        <begin position="76"/>
        <end position="86"/>
    </location>
</feature>
<dbReference type="InterPro" id="IPR036217">
    <property type="entry name" value="MethylDNA_cys_MeTrfase_DNAb"/>
</dbReference>
<keyword evidence="4 13" id="KW-0489">Methyltransferase</keyword>
<dbReference type="PANTHER" id="PTHR10815">
    <property type="entry name" value="METHYLATED-DNA--PROTEIN-CYSTEINE METHYLTRANSFERASE"/>
    <property type="match status" value="1"/>
</dbReference>
<organism evidence="13 14">
    <name type="scientific">Nonomuraea muscovyensis</name>
    <dbReference type="NCBI Taxonomy" id="1124761"/>
    <lineage>
        <taxon>Bacteria</taxon>
        <taxon>Bacillati</taxon>
        <taxon>Actinomycetota</taxon>
        <taxon>Actinomycetes</taxon>
        <taxon>Streptosporangiales</taxon>
        <taxon>Streptosporangiaceae</taxon>
        <taxon>Nonomuraea</taxon>
    </lineage>
</organism>
<dbReference type="CDD" id="cd06445">
    <property type="entry name" value="ATase"/>
    <property type="match status" value="1"/>
</dbReference>
<dbReference type="GO" id="GO:0003908">
    <property type="term" value="F:methylated-DNA-[protein]-cysteine S-methyltransferase activity"/>
    <property type="evidence" value="ECO:0007669"/>
    <property type="project" value="UniProtKB-EC"/>
</dbReference>
<dbReference type="GO" id="GO:0006355">
    <property type="term" value="P:regulation of DNA-templated transcription"/>
    <property type="evidence" value="ECO:0007669"/>
    <property type="project" value="InterPro"/>
</dbReference>
<dbReference type="PANTHER" id="PTHR10815:SF13">
    <property type="entry name" value="METHYLATED-DNA--PROTEIN-CYSTEINE METHYLTRANSFERASE"/>
    <property type="match status" value="1"/>
</dbReference>
<dbReference type="EMBL" id="JACHJB010000003">
    <property type="protein sequence ID" value="MBB6350234.1"/>
    <property type="molecule type" value="Genomic_DNA"/>
</dbReference>
<evidence type="ECO:0000256" key="10">
    <source>
        <dbReference type="SAM" id="MobiDB-lite"/>
    </source>
</evidence>
<dbReference type="Proteomes" id="UP000583800">
    <property type="component" value="Unassembled WGS sequence"/>
</dbReference>
<dbReference type="GO" id="GO:0032259">
    <property type="term" value="P:methylation"/>
    <property type="evidence" value="ECO:0007669"/>
    <property type="project" value="UniProtKB-KW"/>
</dbReference>
<evidence type="ECO:0000256" key="8">
    <source>
        <dbReference type="ARBA" id="ARBA00023204"/>
    </source>
</evidence>
<comment type="caution">
    <text evidence="13">The sequence shown here is derived from an EMBL/GenBank/DDBJ whole genome shotgun (WGS) entry which is preliminary data.</text>
</comment>
<comment type="catalytic activity">
    <reaction evidence="1">
        <text>a 4-O-methyl-thymidine in DNA + L-cysteinyl-[protein] = a thymidine in DNA + S-methyl-L-cysteinyl-[protein]</text>
        <dbReference type="Rhea" id="RHEA:53428"/>
        <dbReference type="Rhea" id="RHEA-COMP:10131"/>
        <dbReference type="Rhea" id="RHEA-COMP:10132"/>
        <dbReference type="Rhea" id="RHEA-COMP:13555"/>
        <dbReference type="Rhea" id="RHEA-COMP:13556"/>
        <dbReference type="ChEBI" id="CHEBI:29950"/>
        <dbReference type="ChEBI" id="CHEBI:82612"/>
        <dbReference type="ChEBI" id="CHEBI:137386"/>
        <dbReference type="ChEBI" id="CHEBI:137387"/>
        <dbReference type="EC" id="2.1.1.63"/>
    </reaction>
</comment>
<keyword evidence="8" id="KW-0234">DNA repair</keyword>
<evidence type="ECO:0000259" key="12">
    <source>
        <dbReference type="Pfam" id="PF02805"/>
    </source>
</evidence>